<organism evidence="1 2">
    <name type="scientific">Thermoclostridium caenicola</name>
    <dbReference type="NCBI Taxonomy" id="659425"/>
    <lineage>
        <taxon>Bacteria</taxon>
        <taxon>Bacillati</taxon>
        <taxon>Bacillota</taxon>
        <taxon>Clostridia</taxon>
        <taxon>Eubacteriales</taxon>
        <taxon>Oscillospiraceae</taxon>
        <taxon>Thermoclostridium</taxon>
    </lineage>
</organism>
<keyword evidence="2" id="KW-1185">Reference proteome</keyword>
<evidence type="ECO:0000313" key="1">
    <source>
        <dbReference type="EMBL" id="SHI65326.1"/>
    </source>
</evidence>
<reference evidence="1 2" key="1">
    <citation type="submission" date="2016-11" db="EMBL/GenBank/DDBJ databases">
        <authorList>
            <person name="Varghese N."/>
            <person name="Submissions S."/>
        </authorList>
    </citation>
    <scope>NUCLEOTIDE SEQUENCE [LARGE SCALE GENOMIC DNA]</scope>
    <source>
        <strain evidence="1 2">DSM 19027</strain>
    </source>
</reference>
<evidence type="ECO:0000313" key="2">
    <source>
        <dbReference type="Proteomes" id="UP000324781"/>
    </source>
</evidence>
<protein>
    <recommendedName>
        <fullName evidence="3">Nucleotide-diphospho-sugar transferase</fullName>
    </recommendedName>
</protein>
<dbReference type="EMBL" id="FQZP01000006">
    <property type="protein sequence ID" value="SHI65326.1"/>
    <property type="molecule type" value="Genomic_DNA"/>
</dbReference>
<dbReference type="Proteomes" id="UP000324781">
    <property type="component" value="Unassembled WGS sequence"/>
</dbReference>
<dbReference type="InterPro" id="IPR029044">
    <property type="entry name" value="Nucleotide-diphossugar_trans"/>
</dbReference>
<proteinExistence type="predicted"/>
<sequence>MTGFHPSPPMREVKVDSSIRKGVGHMDAFHFSTVVSRDHLYKFLAMRSSLQEHAGNYKLFVLCADKAVYDVLKAIPFPNLVLVQLNEIEDDALLKAKANRLFHAYCWTLKPVFLNYVLNTFPDAGYFAHLDADLFFYADPAAIFAEKPTASLFLTHHRNSKAFEGFYNITGIYNTGFVGCRRDDTSLAAIGEWAQKCIEHCPIKEEPEHKLFGDQRYVEDWPQRYERVHTVVSIGANAALWNITNYKVSRKGKQVCLNGVPLIFYHFSGLSIISRYEYNLCWYYHIEDQKIVSWIYHPYLERLSAAIGGVQEHFPWFKWGFSNPKELPHTHRYVLDAGGGV</sequence>
<dbReference type="AlphaFoldDB" id="A0A1M6CWF5"/>
<accession>A0A1M6CWF5</accession>
<gene>
    <name evidence="1" type="ORF">SAMN05444373_100611</name>
</gene>
<name>A0A1M6CWF5_9FIRM</name>
<dbReference type="SUPFAM" id="SSF53448">
    <property type="entry name" value="Nucleotide-diphospho-sugar transferases"/>
    <property type="match status" value="1"/>
</dbReference>
<evidence type="ECO:0008006" key="3">
    <source>
        <dbReference type="Google" id="ProtNLM"/>
    </source>
</evidence>